<feature type="domain" description="DUF2828" evidence="1">
    <location>
        <begin position="1"/>
        <end position="70"/>
    </location>
</feature>
<dbReference type="OrthoDB" id="1149618at2759"/>
<dbReference type="InterPro" id="IPR058580">
    <property type="entry name" value="DUF2828"/>
</dbReference>
<organism evidence="2 3">
    <name type="scientific">Paxillus involutus ATCC 200175</name>
    <dbReference type="NCBI Taxonomy" id="664439"/>
    <lineage>
        <taxon>Eukaryota</taxon>
        <taxon>Fungi</taxon>
        <taxon>Dikarya</taxon>
        <taxon>Basidiomycota</taxon>
        <taxon>Agaricomycotina</taxon>
        <taxon>Agaricomycetes</taxon>
        <taxon>Agaricomycetidae</taxon>
        <taxon>Boletales</taxon>
        <taxon>Paxilineae</taxon>
        <taxon>Paxillaceae</taxon>
        <taxon>Paxillus</taxon>
    </lineage>
</organism>
<evidence type="ECO:0000313" key="2">
    <source>
        <dbReference type="EMBL" id="KIJ07349.1"/>
    </source>
</evidence>
<proteinExistence type="predicted"/>
<dbReference type="Proteomes" id="UP000053647">
    <property type="component" value="Unassembled WGS sequence"/>
</dbReference>
<keyword evidence="3" id="KW-1185">Reference proteome</keyword>
<dbReference type="HOGENOM" id="CLU_2015969_0_0_1"/>
<sequence length="123" mass="13662">MSANRWFEITYSRVPSVCMYVNKEKFLTRDTAQFMSYLTDVTSGKKQISGTTLLPPLLVMQAVELALSQKETPTRYGFKKRKVHLIVGDPPGSLREAGELDNSIAVCNVPGSMGIERAYQEAG</sequence>
<dbReference type="PANTHER" id="PTHR31373:SF27">
    <property type="entry name" value="TROVE DOMAIN-CONTAINING PROTEIN"/>
    <property type="match status" value="1"/>
</dbReference>
<dbReference type="InterPro" id="IPR011205">
    <property type="entry name" value="UCP015417_vWA"/>
</dbReference>
<gene>
    <name evidence="2" type="ORF">PAXINDRAFT_19453</name>
</gene>
<evidence type="ECO:0000259" key="1">
    <source>
        <dbReference type="Pfam" id="PF11443"/>
    </source>
</evidence>
<reference evidence="2 3" key="1">
    <citation type="submission" date="2014-06" db="EMBL/GenBank/DDBJ databases">
        <authorList>
            <consortium name="DOE Joint Genome Institute"/>
            <person name="Kuo A."/>
            <person name="Kohler A."/>
            <person name="Nagy L.G."/>
            <person name="Floudas D."/>
            <person name="Copeland A."/>
            <person name="Barry K.W."/>
            <person name="Cichocki N."/>
            <person name="Veneault-Fourrey C."/>
            <person name="LaButti K."/>
            <person name="Lindquist E.A."/>
            <person name="Lipzen A."/>
            <person name="Lundell T."/>
            <person name="Morin E."/>
            <person name="Murat C."/>
            <person name="Sun H."/>
            <person name="Tunlid A."/>
            <person name="Henrissat B."/>
            <person name="Grigoriev I.V."/>
            <person name="Hibbett D.S."/>
            <person name="Martin F."/>
            <person name="Nordberg H.P."/>
            <person name="Cantor M.N."/>
            <person name="Hua S.X."/>
        </authorList>
    </citation>
    <scope>NUCLEOTIDE SEQUENCE [LARGE SCALE GENOMIC DNA]</scope>
    <source>
        <strain evidence="2 3">ATCC 200175</strain>
    </source>
</reference>
<dbReference type="Pfam" id="PF11443">
    <property type="entry name" value="DUF2828"/>
    <property type="match status" value="1"/>
</dbReference>
<dbReference type="EMBL" id="KN819924">
    <property type="protein sequence ID" value="KIJ07349.1"/>
    <property type="molecule type" value="Genomic_DNA"/>
</dbReference>
<protein>
    <recommendedName>
        <fullName evidence="1">DUF2828 domain-containing protein</fullName>
    </recommendedName>
</protein>
<dbReference type="PANTHER" id="PTHR31373">
    <property type="entry name" value="OS06G0652100 PROTEIN"/>
    <property type="match status" value="1"/>
</dbReference>
<dbReference type="AlphaFoldDB" id="A0A0C9SN58"/>
<evidence type="ECO:0000313" key="3">
    <source>
        <dbReference type="Proteomes" id="UP000053647"/>
    </source>
</evidence>
<name>A0A0C9SN58_PAXIN</name>
<reference evidence="3" key="2">
    <citation type="submission" date="2015-01" db="EMBL/GenBank/DDBJ databases">
        <title>Evolutionary Origins and Diversification of the Mycorrhizal Mutualists.</title>
        <authorList>
            <consortium name="DOE Joint Genome Institute"/>
            <consortium name="Mycorrhizal Genomics Consortium"/>
            <person name="Kohler A."/>
            <person name="Kuo A."/>
            <person name="Nagy L.G."/>
            <person name="Floudas D."/>
            <person name="Copeland A."/>
            <person name="Barry K.W."/>
            <person name="Cichocki N."/>
            <person name="Veneault-Fourrey C."/>
            <person name="LaButti K."/>
            <person name="Lindquist E.A."/>
            <person name="Lipzen A."/>
            <person name="Lundell T."/>
            <person name="Morin E."/>
            <person name="Murat C."/>
            <person name="Riley R."/>
            <person name="Ohm R."/>
            <person name="Sun H."/>
            <person name="Tunlid A."/>
            <person name="Henrissat B."/>
            <person name="Grigoriev I.V."/>
            <person name="Hibbett D.S."/>
            <person name="Martin F."/>
        </authorList>
    </citation>
    <scope>NUCLEOTIDE SEQUENCE [LARGE SCALE GENOMIC DNA]</scope>
    <source>
        <strain evidence="3">ATCC 200175</strain>
    </source>
</reference>
<accession>A0A0C9SN58</accession>